<dbReference type="AlphaFoldDB" id="A0A7W9BV02"/>
<sequence>MTEIDFDDVGRWGSSLAGVLEALLPADIATRLQAASPAFDDEALEVVFGLSDAGAIAAATERWISEGHVIGYHASRLSDVEIESVSRSGIRCLVLNVRMKQLTDRLAAHGDWKQVADCLEPVARKIGEGIRDGQAHLSLSRGSQLSAFRHYLRNGSEFDQVVTKALLGADALFLLRTGRSPVLFRVRVPGRSALDADRRRLVDGQMSGLARRLLRVWAIWLCDPTIQPGEWRVAYGLIFYQDVPATWIDCIQRVREPAGDSA</sequence>
<dbReference type="RefSeq" id="WP_157176880.1">
    <property type="nucleotide sequence ID" value="NZ_BMJP01000005.1"/>
</dbReference>
<evidence type="ECO:0000313" key="2">
    <source>
        <dbReference type="Proteomes" id="UP000546701"/>
    </source>
</evidence>
<keyword evidence="2" id="KW-1185">Reference proteome</keyword>
<protein>
    <submittedName>
        <fullName evidence="1">Uncharacterized protein</fullName>
    </submittedName>
</protein>
<dbReference type="OrthoDB" id="7492805at2"/>
<comment type="caution">
    <text evidence="1">The sequence shown here is derived from an EMBL/GenBank/DDBJ whole genome shotgun (WGS) entry which is preliminary data.</text>
</comment>
<reference evidence="1 2" key="1">
    <citation type="submission" date="2020-08" db="EMBL/GenBank/DDBJ databases">
        <title>Genomic Encyclopedia of Type Strains, Phase IV (KMG-IV): sequencing the most valuable type-strain genomes for metagenomic binning, comparative biology and taxonomic classification.</title>
        <authorList>
            <person name="Goeker M."/>
        </authorList>
    </citation>
    <scope>NUCLEOTIDE SEQUENCE [LARGE SCALE GENOMIC DNA]</scope>
    <source>
        <strain evidence="1 2">DSM 103336</strain>
    </source>
</reference>
<evidence type="ECO:0000313" key="1">
    <source>
        <dbReference type="EMBL" id="MBB5730627.1"/>
    </source>
</evidence>
<accession>A0A7W9BV02</accession>
<organism evidence="1 2">
    <name type="scientific">Sphingomonas prati</name>
    <dbReference type="NCBI Taxonomy" id="1843237"/>
    <lineage>
        <taxon>Bacteria</taxon>
        <taxon>Pseudomonadati</taxon>
        <taxon>Pseudomonadota</taxon>
        <taxon>Alphaproteobacteria</taxon>
        <taxon>Sphingomonadales</taxon>
        <taxon>Sphingomonadaceae</taxon>
        <taxon>Sphingomonas</taxon>
    </lineage>
</organism>
<gene>
    <name evidence="1" type="ORF">FHS99_003130</name>
</gene>
<proteinExistence type="predicted"/>
<dbReference type="Proteomes" id="UP000546701">
    <property type="component" value="Unassembled WGS sequence"/>
</dbReference>
<dbReference type="EMBL" id="JACIJR010000007">
    <property type="protein sequence ID" value="MBB5730627.1"/>
    <property type="molecule type" value="Genomic_DNA"/>
</dbReference>
<name>A0A7W9BV02_9SPHN</name>